<keyword evidence="7" id="KW-1133">Transmembrane helix</keyword>
<feature type="transmembrane region" description="Helical" evidence="7">
    <location>
        <begin position="441"/>
        <end position="464"/>
    </location>
</feature>
<keyword evidence="2 6" id="KW-0328">Glycosyltransferase</keyword>
<evidence type="ECO:0000256" key="3">
    <source>
        <dbReference type="ARBA" id="ARBA00022679"/>
    </source>
</evidence>
<feature type="domain" description="WWE" evidence="8">
    <location>
        <begin position="3"/>
        <end position="84"/>
    </location>
</feature>
<evidence type="ECO:0000256" key="1">
    <source>
        <dbReference type="ARBA" id="ARBA00009558"/>
    </source>
</evidence>
<evidence type="ECO:0000313" key="9">
    <source>
        <dbReference type="EMBL" id="CAF2188548.1"/>
    </source>
</evidence>
<comment type="catalytic activity">
    <reaction evidence="5 6">
        <text>L-arginyl-[protein] + NAD(+) = N(omega)-(ADP-D-ribosyl)-L-arginyl-[protein] + nicotinamide + H(+)</text>
        <dbReference type="Rhea" id="RHEA:19149"/>
        <dbReference type="Rhea" id="RHEA-COMP:10532"/>
        <dbReference type="Rhea" id="RHEA-COMP:15087"/>
        <dbReference type="ChEBI" id="CHEBI:15378"/>
        <dbReference type="ChEBI" id="CHEBI:17154"/>
        <dbReference type="ChEBI" id="CHEBI:29965"/>
        <dbReference type="ChEBI" id="CHEBI:57540"/>
        <dbReference type="ChEBI" id="CHEBI:142554"/>
        <dbReference type="EC" id="2.4.2.31"/>
    </reaction>
</comment>
<dbReference type="SUPFAM" id="SSF117839">
    <property type="entry name" value="WWE domain"/>
    <property type="match status" value="1"/>
</dbReference>
<evidence type="ECO:0000256" key="6">
    <source>
        <dbReference type="RuleBase" id="RU361228"/>
    </source>
</evidence>
<protein>
    <recommendedName>
        <fullName evidence="6">NAD(P)(+)--arginine ADP-ribosyltransferase</fullName>
        <ecNumber evidence="6">2.4.2.31</ecNumber>
    </recommendedName>
    <alternativeName>
        <fullName evidence="6">Mono(ADP-ribosyl)transferase</fullName>
    </alternativeName>
</protein>
<dbReference type="Gene3D" id="3.90.176.10">
    <property type="entry name" value="Toxin ADP-ribosyltransferase, Chain A, domain 1"/>
    <property type="match status" value="1"/>
</dbReference>
<keyword evidence="3 6" id="KW-0808">Transferase</keyword>
<dbReference type="EC" id="2.4.2.31" evidence="6"/>
<evidence type="ECO:0000313" key="10">
    <source>
        <dbReference type="Proteomes" id="UP000663856"/>
    </source>
</evidence>
<dbReference type="GO" id="GO:0016779">
    <property type="term" value="F:nucleotidyltransferase activity"/>
    <property type="evidence" value="ECO:0007669"/>
    <property type="project" value="UniProtKB-KW"/>
</dbReference>
<accession>A0A816ZC26</accession>
<evidence type="ECO:0000256" key="7">
    <source>
        <dbReference type="SAM" id="Phobius"/>
    </source>
</evidence>
<dbReference type="Proteomes" id="UP000663856">
    <property type="component" value="Unassembled WGS sequence"/>
</dbReference>
<evidence type="ECO:0000256" key="2">
    <source>
        <dbReference type="ARBA" id="ARBA00022676"/>
    </source>
</evidence>
<evidence type="ECO:0000256" key="5">
    <source>
        <dbReference type="ARBA" id="ARBA00047597"/>
    </source>
</evidence>
<dbReference type="SUPFAM" id="SSF56399">
    <property type="entry name" value="ADP-ribosylation"/>
    <property type="match status" value="1"/>
</dbReference>
<comment type="caution">
    <text evidence="9">The sequence shown here is derived from an EMBL/GenBank/DDBJ whole genome shotgun (WGS) entry which is preliminary data.</text>
</comment>
<comment type="similarity">
    <text evidence="1 6">Belongs to the Arg-specific ADP-ribosyltransferase family.</text>
</comment>
<evidence type="ECO:0000259" key="8">
    <source>
        <dbReference type="PROSITE" id="PS50918"/>
    </source>
</evidence>
<dbReference type="InterPro" id="IPR037197">
    <property type="entry name" value="WWE_dom_sf"/>
</dbReference>
<dbReference type="Pfam" id="PF02825">
    <property type="entry name" value="WWE"/>
    <property type="match status" value="1"/>
</dbReference>
<dbReference type="Gene3D" id="3.30.720.50">
    <property type="match status" value="1"/>
</dbReference>
<feature type="transmembrane region" description="Helical" evidence="7">
    <location>
        <begin position="405"/>
        <end position="429"/>
    </location>
</feature>
<gene>
    <name evidence="9" type="ORF">WKI299_LOCUS33846</name>
</gene>
<dbReference type="GO" id="GO:0106274">
    <property type="term" value="F:NAD+-protein-arginine ADP-ribosyltransferase activity"/>
    <property type="evidence" value="ECO:0007669"/>
    <property type="project" value="UniProtKB-EC"/>
</dbReference>
<feature type="transmembrane region" description="Helical" evidence="7">
    <location>
        <begin position="470"/>
        <end position="497"/>
    </location>
</feature>
<keyword evidence="7" id="KW-0812">Transmembrane</keyword>
<proteinExistence type="inferred from homology"/>
<dbReference type="InterPro" id="IPR000768">
    <property type="entry name" value="ART"/>
</dbReference>
<evidence type="ECO:0000256" key="4">
    <source>
        <dbReference type="ARBA" id="ARBA00022695"/>
    </source>
</evidence>
<keyword evidence="6" id="KW-0520">NAD</keyword>
<dbReference type="PROSITE" id="PS50918">
    <property type="entry name" value="WWE"/>
    <property type="match status" value="1"/>
</dbReference>
<dbReference type="InterPro" id="IPR004170">
    <property type="entry name" value="WWE_dom"/>
</dbReference>
<sequence>MRDFTIVPTDATTKPKWMWKSNVDPWSKIQTPEWSCYSDAQNAIIEEAFLKNQTFVILDNRCIDFKRMIQIFDNDQKKQRPVRRNALTEDKLPQEERFLFDTVIPKLSFGKQYGWVPPFILEVRKSLKLKAKQLPSNDEVIIPMIVEKAALGIIDEGKLVGERSKAEAIAEELMLQKNRGVKEVWKCCANLYTRPSFLYRKLNEAMRFLGSEEDEQLWRDKVRTLGPFCLLLWDNPFKSKLSKNIILYRGVTLHEEHIATYQTLLKNPDEYHSFQAFTSCSRNQETAELVGNALFIMEVEYAFTANIAGESSVPAEEEELIFPGVCFSVQRVKFDDKNKKPLIYLKLRQRLNERDKYETTTKNQPLTANINLPFQVHHCNGDDLDYHVGLLLLSLQNGAWCIGELFGFSFSLRFKLLIGIFTTVVFYCVMQYRSIARRFLVFDHLIISLSSIASYICSVYTYLIMSLLTVLGTIIGFDLLFCIVALLSVSAFCYRIACSDHRFVKSFDGFRVYCGDRPRIAGYLGYDAYFSDYRASLRPVKPGTIIAPHGIYLNDSNGDPKYSLPAAVDEDYFRAAFHDGVDRGKSFITPCMIDRDGEFLKTELYQAIWSSKTKKMRLLQSNKKITMD</sequence>
<keyword evidence="6" id="KW-0521">NADP</keyword>
<dbReference type="EMBL" id="CAJNRF010016162">
    <property type="protein sequence ID" value="CAF2188548.1"/>
    <property type="molecule type" value="Genomic_DNA"/>
</dbReference>
<dbReference type="AlphaFoldDB" id="A0A816ZC26"/>
<reference evidence="9" key="1">
    <citation type="submission" date="2021-02" db="EMBL/GenBank/DDBJ databases">
        <authorList>
            <person name="Nowell W R."/>
        </authorList>
    </citation>
    <scope>NUCLEOTIDE SEQUENCE</scope>
</reference>
<organism evidence="9 10">
    <name type="scientific">Rotaria magnacalcarata</name>
    <dbReference type="NCBI Taxonomy" id="392030"/>
    <lineage>
        <taxon>Eukaryota</taxon>
        <taxon>Metazoa</taxon>
        <taxon>Spiralia</taxon>
        <taxon>Gnathifera</taxon>
        <taxon>Rotifera</taxon>
        <taxon>Eurotatoria</taxon>
        <taxon>Bdelloidea</taxon>
        <taxon>Philodinida</taxon>
        <taxon>Philodinidae</taxon>
        <taxon>Rotaria</taxon>
    </lineage>
</organism>
<keyword evidence="4" id="KW-0548">Nucleotidyltransferase</keyword>
<name>A0A816ZC26_9BILA</name>
<keyword evidence="7" id="KW-0472">Membrane</keyword>
<dbReference type="Pfam" id="PF01129">
    <property type="entry name" value="ART"/>
    <property type="match status" value="1"/>
</dbReference>